<dbReference type="RefSeq" id="WP_207987218.1">
    <property type="nucleotide sequence ID" value="NZ_CP071794.1"/>
</dbReference>
<accession>A0ABX7T4H0</accession>
<feature type="chain" id="PRO_5046091412" evidence="1">
    <location>
        <begin position="23"/>
        <end position="129"/>
    </location>
</feature>
<dbReference type="EMBL" id="CP071794">
    <property type="protein sequence ID" value="QTD55394.1"/>
    <property type="molecule type" value="Genomic_DNA"/>
</dbReference>
<keyword evidence="1" id="KW-0732">Signal</keyword>
<protein>
    <submittedName>
        <fullName evidence="2">Uncharacterized protein</fullName>
    </submittedName>
</protein>
<name>A0ABX7T4H0_9SPHN</name>
<organism evidence="2 3">
    <name type="scientific">Parasphingorhabdus cellanae</name>
    <dbReference type="NCBI Taxonomy" id="2806553"/>
    <lineage>
        <taxon>Bacteria</taxon>
        <taxon>Pseudomonadati</taxon>
        <taxon>Pseudomonadota</taxon>
        <taxon>Alphaproteobacteria</taxon>
        <taxon>Sphingomonadales</taxon>
        <taxon>Sphingomonadaceae</taxon>
        <taxon>Parasphingorhabdus</taxon>
    </lineage>
</organism>
<sequence length="129" mass="14194">MKKLAVMASAICLSVGISVSDAAPLAKSPNADDHFPPLPWTDFYGTEHSAAIPDAVRSYMIAKQVCHYFSTLYSNRFGEAEYRYIEANIKANCTGLESREKQLQVKFADNPIAMSAIRRQIAALGKPQP</sequence>
<dbReference type="Proteomes" id="UP000663923">
    <property type="component" value="Chromosome"/>
</dbReference>
<gene>
    <name evidence="2" type="ORF">J4G78_14455</name>
</gene>
<proteinExistence type="predicted"/>
<evidence type="ECO:0000256" key="1">
    <source>
        <dbReference type="SAM" id="SignalP"/>
    </source>
</evidence>
<reference evidence="2 3" key="1">
    <citation type="submission" date="2021-03" db="EMBL/GenBank/DDBJ databases">
        <title>Complete genome of Parasphingorhabdus_sp.JHSY0214.</title>
        <authorList>
            <person name="Yoo J.H."/>
            <person name="Bae J.W."/>
        </authorList>
    </citation>
    <scope>NUCLEOTIDE SEQUENCE [LARGE SCALE GENOMIC DNA]</scope>
    <source>
        <strain evidence="2 3">JHSY0214</strain>
    </source>
</reference>
<evidence type="ECO:0000313" key="2">
    <source>
        <dbReference type="EMBL" id="QTD55394.1"/>
    </source>
</evidence>
<evidence type="ECO:0000313" key="3">
    <source>
        <dbReference type="Proteomes" id="UP000663923"/>
    </source>
</evidence>
<feature type="signal peptide" evidence="1">
    <location>
        <begin position="1"/>
        <end position="22"/>
    </location>
</feature>
<keyword evidence="3" id="KW-1185">Reference proteome</keyword>